<keyword evidence="2" id="KW-0092">Biotin</keyword>
<dbReference type="InterPro" id="IPR045864">
    <property type="entry name" value="aa-tRNA-synth_II/BPL/LPL"/>
</dbReference>
<keyword evidence="1 6" id="KW-0436">Ligase</keyword>
<name>A0ABQ0Q1L8_9PROT</name>
<gene>
    <name evidence="6" type="ORF">AA0535_1184</name>
</gene>
<sequence>MSLTPGFPWTLTCHETLGSTSDTCKIEAENGAPHGKAVLAFQQNAGRGTRGRVWSAPEGNLSFSFICRHPRIGPLVEAMPFMVAVALHDALSPHVPDVSLRLKWPNDVTCQGAKLSGVLIERGGGMENGWIVTGIGTNLKSAPQIEGRKTVSLAALGSSIEPAPLAHEILDRFGGWLARWERDGFAPVRAAWLDRAHEPGSRLAVQRGGNYIEGFFAGLDECGRLLLQTDRDEVQIIAAGDTLLLG</sequence>
<dbReference type="Pfam" id="PF03099">
    <property type="entry name" value="BPL_LplA_LipB"/>
    <property type="match status" value="1"/>
</dbReference>
<dbReference type="InterPro" id="IPR004143">
    <property type="entry name" value="BPL_LPL_catalytic"/>
</dbReference>
<evidence type="ECO:0000256" key="2">
    <source>
        <dbReference type="ARBA" id="ARBA00023267"/>
    </source>
</evidence>
<dbReference type="InterPro" id="IPR003142">
    <property type="entry name" value="BPL_C"/>
</dbReference>
<accession>A0ABQ0Q1L8</accession>
<dbReference type="SUPFAM" id="SSF55681">
    <property type="entry name" value="Class II aaRS and biotin synthetases"/>
    <property type="match status" value="1"/>
</dbReference>
<comment type="caution">
    <text evidence="6">The sequence shown here is derived from an EMBL/GenBank/DDBJ whole genome shotgun (WGS) entry which is preliminary data.</text>
</comment>
<evidence type="ECO:0000313" key="6">
    <source>
        <dbReference type="EMBL" id="GBQ87048.1"/>
    </source>
</evidence>
<reference evidence="6" key="1">
    <citation type="submission" date="2013-04" db="EMBL/GenBank/DDBJ databases">
        <title>The genome sequencing project of 58 acetic acid bacteria.</title>
        <authorList>
            <person name="Okamoto-Kainuma A."/>
            <person name="Ishikawa M."/>
            <person name="Umino S."/>
            <person name="Koizumi Y."/>
            <person name="Shiwa Y."/>
            <person name="Yoshikawa H."/>
            <person name="Matsutani M."/>
            <person name="Matsushita K."/>
        </authorList>
    </citation>
    <scope>NUCLEOTIDE SEQUENCE</scope>
    <source>
        <strain evidence="6">NRIC 0535</strain>
    </source>
</reference>
<proteinExistence type="predicted"/>
<organism evidence="6 7">
    <name type="scientific">Asaia krungthepensis NRIC 0535</name>
    <dbReference type="NCBI Taxonomy" id="1307925"/>
    <lineage>
        <taxon>Bacteria</taxon>
        <taxon>Pseudomonadati</taxon>
        <taxon>Pseudomonadota</taxon>
        <taxon>Alphaproteobacteria</taxon>
        <taxon>Acetobacterales</taxon>
        <taxon>Acetobacteraceae</taxon>
        <taxon>Asaia</taxon>
    </lineage>
</organism>
<dbReference type="CDD" id="cd16442">
    <property type="entry name" value="BPL"/>
    <property type="match status" value="1"/>
</dbReference>
<dbReference type="EMBL" id="BAPV01000008">
    <property type="protein sequence ID" value="GBQ87048.1"/>
    <property type="molecule type" value="Genomic_DNA"/>
</dbReference>
<dbReference type="InterPro" id="IPR004408">
    <property type="entry name" value="Biotin_CoA_COase_ligase"/>
</dbReference>
<dbReference type="PANTHER" id="PTHR12835">
    <property type="entry name" value="BIOTIN PROTEIN LIGASE"/>
    <property type="match status" value="1"/>
</dbReference>
<dbReference type="EC" id="6.3.4.15" evidence="3"/>
<keyword evidence="7" id="KW-1185">Reference proteome</keyword>
<evidence type="ECO:0000256" key="3">
    <source>
        <dbReference type="ARBA" id="ARBA00024227"/>
    </source>
</evidence>
<evidence type="ECO:0000259" key="5">
    <source>
        <dbReference type="PROSITE" id="PS51733"/>
    </source>
</evidence>
<dbReference type="RefSeq" id="WP_264815012.1">
    <property type="nucleotide sequence ID" value="NZ_BAPV01000008.1"/>
</dbReference>
<evidence type="ECO:0000256" key="4">
    <source>
        <dbReference type="ARBA" id="ARBA00047846"/>
    </source>
</evidence>
<comment type="catalytic activity">
    <reaction evidence="4">
        <text>biotin + L-lysyl-[protein] + ATP = N(6)-biotinyl-L-lysyl-[protein] + AMP + diphosphate + H(+)</text>
        <dbReference type="Rhea" id="RHEA:11756"/>
        <dbReference type="Rhea" id="RHEA-COMP:9752"/>
        <dbReference type="Rhea" id="RHEA-COMP:10505"/>
        <dbReference type="ChEBI" id="CHEBI:15378"/>
        <dbReference type="ChEBI" id="CHEBI:29969"/>
        <dbReference type="ChEBI" id="CHEBI:30616"/>
        <dbReference type="ChEBI" id="CHEBI:33019"/>
        <dbReference type="ChEBI" id="CHEBI:57586"/>
        <dbReference type="ChEBI" id="CHEBI:83144"/>
        <dbReference type="ChEBI" id="CHEBI:456215"/>
        <dbReference type="EC" id="6.3.4.15"/>
    </reaction>
</comment>
<dbReference type="Gene3D" id="3.30.930.10">
    <property type="entry name" value="Bira Bifunctional Protein, Domain 2"/>
    <property type="match status" value="1"/>
</dbReference>
<dbReference type="PROSITE" id="PS51733">
    <property type="entry name" value="BPL_LPL_CATALYTIC"/>
    <property type="match status" value="1"/>
</dbReference>
<evidence type="ECO:0000256" key="1">
    <source>
        <dbReference type="ARBA" id="ARBA00022598"/>
    </source>
</evidence>
<protein>
    <recommendedName>
        <fullName evidence="3">biotin--[biotin carboxyl-carrier protein] ligase</fullName>
        <ecNumber evidence="3">6.3.4.15</ecNumber>
    </recommendedName>
</protein>
<feature type="domain" description="BPL/LPL catalytic" evidence="5">
    <location>
        <begin position="2"/>
        <end position="181"/>
    </location>
</feature>
<dbReference type="Pfam" id="PF02237">
    <property type="entry name" value="BPL_C"/>
    <property type="match status" value="1"/>
</dbReference>
<dbReference type="GO" id="GO:0016874">
    <property type="term" value="F:ligase activity"/>
    <property type="evidence" value="ECO:0007669"/>
    <property type="project" value="UniProtKB-KW"/>
</dbReference>
<dbReference type="PANTHER" id="PTHR12835:SF5">
    <property type="entry name" value="BIOTIN--PROTEIN LIGASE"/>
    <property type="match status" value="1"/>
</dbReference>
<dbReference type="Proteomes" id="UP001062776">
    <property type="component" value="Unassembled WGS sequence"/>
</dbReference>
<dbReference type="NCBIfam" id="TIGR00121">
    <property type="entry name" value="birA_ligase"/>
    <property type="match status" value="1"/>
</dbReference>
<evidence type="ECO:0000313" key="7">
    <source>
        <dbReference type="Proteomes" id="UP001062776"/>
    </source>
</evidence>